<evidence type="ECO:0000313" key="9">
    <source>
        <dbReference type="Proteomes" id="UP000191040"/>
    </source>
</evidence>
<comment type="cofactor">
    <cofactor evidence="6">
        <name>Mg(2+)</name>
        <dbReference type="ChEBI" id="CHEBI:18420"/>
    </cofactor>
    <cofactor evidence="6">
        <name>Mn(2+)</name>
        <dbReference type="ChEBI" id="CHEBI:29035"/>
    </cofactor>
</comment>
<dbReference type="Gene3D" id="3.40.50.970">
    <property type="match status" value="2"/>
</dbReference>
<proteinExistence type="inferred from homology"/>
<keyword evidence="3 6" id="KW-0460">Magnesium</keyword>
<comment type="subunit">
    <text evidence="6">Homodimer.</text>
</comment>
<dbReference type="PANTHER" id="PTHR42916">
    <property type="entry name" value="2-SUCCINYL-5-ENOLPYRUVYL-6-HYDROXY-3-CYCLOHEXENE-1-CARBOXYLATE SYNTHASE"/>
    <property type="match status" value="1"/>
</dbReference>
<evidence type="ECO:0000256" key="6">
    <source>
        <dbReference type="HAMAP-Rule" id="MF_01659"/>
    </source>
</evidence>
<dbReference type="InterPro" id="IPR029061">
    <property type="entry name" value="THDP-binding"/>
</dbReference>
<dbReference type="InterPro" id="IPR012001">
    <property type="entry name" value="Thiamin_PyroP_enz_TPP-bd_dom"/>
</dbReference>
<name>A0A1T4YVP7_9ACTN</name>
<dbReference type="Pfam" id="PF02776">
    <property type="entry name" value="TPP_enzyme_N"/>
    <property type="match status" value="1"/>
</dbReference>
<evidence type="ECO:0000256" key="3">
    <source>
        <dbReference type="ARBA" id="ARBA00022842"/>
    </source>
</evidence>
<accession>A0A1T4YVP7</accession>
<gene>
    <name evidence="6" type="primary">menD</name>
    <name evidence="8" type="ORF">SAMN06295964_1058</name>
</gene>
<evidence type="ECO:0000259" key="7">
    <source>
        <dbReference type="Pfam" id="PF02776"/>
    </source>
</evidence>
<comment type="pathway">
    <text evidence="6">Quinol/quinone metabolism; menaquinone biosynthesis.</text>
</comment>
<dbReference type="InterPro" id="IPR004433">
    <property type="entry name" value="MenaQ_synth_MenD"/>
</dbReference>
<evidence type="ECO:0000256" key="4">
    <source>
        <dbReference type="ARBA" id="ARBA00023052"/>
    </source>
</evidence>
<dbReference type="EC" id="2.2.1.9" evidence="6"/>
<comment type="function">
    <text evidence="6">Catalyzes the thiamine diphosphate-dependent decarboxylation of 2-oxoglutarate and the subsequent addition of the resulting succinic semialdehyde-thiamine pyrophosphate anion to isochorismate to yield 2-succinyl-5-enolpyruvyl-6-hydroxy-3-cyclohexene-1-carboxylate (SEPHCHC).</text>
</comment>
<comment type="catalytic activity">
    <reaction evidence="6">
        <text>isochorismate + 2-oxoglutarate + H(+) = 5-enolpyruvoyl-6-hydroxy-2-succinyl-cyclohex-3-ene-1-carboxylate + CO2</text>
        <dbReference type="Rhea" id="RHEA:25593"/>
        <dbReference type="ChEBI" id="CHEBI:15378"/>
        <dbReference type="ChEBI" id="CHEBI:16526"/>
        <dbReference type="ChEBI" id="CHEBI:16810"/>
        <dbReference type="ChEBI" id="CHEBI:29780"/>
        <dbReference type="ChEBI" id="CHEBI:58818"/>
        <dbReference type="EC" id="2.2.1.9"/>
    </reaction>
</comment>
<dbReference type="GO" id="GO:0009234">
    <property type="term" value="P:menaquinone biosynthetic process"/>
    <property type="evidence" value="ECO:0007669"/>
    <property type="project" value="UniProtKB-UniRule"/>
</dbReference>
<feature type="domain" description="Thiamine pyrophosphate enzyme N-terminal TPP-binding" evidence="7">
    <location>
        <begin position="9"/>
        <end position="121"/>
    </location>
</feature>
<dbReference type="OrthoDB" id="9791859at2"/>
<keyword evidence="4 6" id="KW-0786">Thiamine pyrophosphate</keyword>
<dbReference type="SUPFAM" id="SSF52518">
    <property type="entry name" value="Thiamin diphosphate-binding fold (THDP-binding)"/>
    <property type="match status" value="2"/>
</dbReference>
<comment type="similarity">
    <text evidence="6">Belongs to the TPP enzyme family. MenD subfamily.</text>
</comment>
<dbReference type="EMBL" id="LT796768">
    <property type="protein sequence ID" value="SKB05733.1"/>
    <property type="molecule type" value="Genomic_DNA"/>
</dbReference>
<keyword evidence="9" id="KW-1185">Reference proteome</keyword>
<keyword evidence="5 6" id="KW-0464">Manganese</keyword>
<sequence>MTGESAVETARRLVATLLAQEVSDAVLSPGSRSGPIALALHAADDQGLIRLHVRVDEREAGYLALGLAKASGRLTPVITTSGTAVANLHPALLEALHSRIPVLAVTADRPSHLRGTGANQTTVQPGLFPGITFTDRITGLAGAVRGGGPVHLNVELDEPLVESVSWKFPQNSWSMNTPAAGRTQTLETGPRTLLVAGDGADPALAAVAQQAGWPILAEPSSGLRGAPTAVACGRVVLGGRLIERVERIVSAGHPTLSRPVTNLLTRTNLPTVHVGDASTFPGVPGANVTFADRISVRGGTGDESWLRSWIQAGDRIQNALLQAEQFTVADAVWKAATRGLLVLGSSNVVRDVDLVAPVRAPGPRVLANRGLAGIDGTVSTAIGAALASYGRAIALMGDLTFLHGANGLLIGPIEPRPDLTIVVLNDDGGGIFHTLEQGSPDYSLAFERVFGTPTRTKIDALCAAHGVKHRLVEAGQLAAYLSRAPVGIEVLEVQVTRAGRRALQSVVSGLAAV</sequence>
<dbReference type="UniPathway" id="UPA01057">
    <property type="reaction ID" value="UER00164"/>
</dbReference>
<evidence type="ECO:0000256" key="5">
    <source>
        <dbReference type="ARBA" id="ARBA00023211"/>
    </source>
</evidence>
<dbReference type="HAMAP" id="MF_01659">
    <property type="entry name" value="MenD"/>
    <property type="match status" value="1"/>
</dbReference>
<dbReference type="GO" id="GO:0070204">
    <property type="term" value="F:2-succinyl-5-enolpyruvyl-6-hydroxy-3-cyclohexene-1-carboxylic-acid synthase activity"/>
    <property type="evidence" value="ECO:0007669"/>
    <property type="project" value="UniProtKB-UniRule"/>
</dbReference>
<keyword evidence="1 6" id="KW-0808">Transferase</keyword>
<dbReference type="GO" id="GO:0000287">
    <property type="term" value="F:magnesium ion binding"/>
    <property type="evidence" value="ECO:0007669"/>
    <property type="project" value="UniProtKB-UniRule"/>
</dbReference>
<organism evidence="8 9">
    <name type="scientific">Aeromicrobium choanae</name>
    <dbReference type="NCBI Taxonomy" id="1736691"/>
    <lineage>
        <taxon>Bacteria</taxon>
        <taxon>Bacillati</taxon>
        <taxon>Actinomycetota</taxon>
        <taxon>Actinomycetes</taxon>
        <taxon>Propionibacteriales</taxon>
        <taxon>Nocardioidaceae</taxon>
        <taxon>Aeromicrobium</taxon>
    </lineage>
</organism>
<dbReference type="PIRSF" id="PIRSF004983">
    <property type="entry name" value="MenD"/>
    <property type="match status" value="1"/>
</dbReference>
<evidence type="ECO:0000313" key="8">
    <source>
        <dbReference type="EMBL" id="SKB05733.1"/>
    </source>
</evidence>
<evidence type="ECO:0000256" key="2">
    <source>
        <dbReference type="ARBA" id="ARBA00022723"/>
    </source>
</evidence>
<dbReference type="PANTHER" id="PTHR42916:SF1">
    <property type="entry name" value="PROTEIN PHYLLO, CHLOROPLASTIC"/>
    <property type="match status" value="1"/>
</dbReference>
<evidence type="ECO:0000256" key="1">
    <source>
        <dbReference type="ARBA" id="ARBA00022679"/>
    </source>
</evidence>
<dbReference type="CDD" id="cd02009">
    <property type="entry name" value="TPP_SHCHC_synthase"/>
    <property type="match status" value="1"/>
</dbReference>
<dbReference type="STRING" id="1736691.SAMN06295964_1058"/>
<dbReference type="Proteomes" id="UP000191040">
    <property type="component" value="Chromosome I"/>
</dbReference>
<reference evidence="9" key="1">
    <citation type="submission" date="2017-02" db="EMBL/GenBank/DDBJ databases">
        <authorList>
            <person name="Varghese N."/>
            <person name="Submissions S."/>
        </authorList>
    </citation>
    <scope>NUCLEOTIDE SEQUENCE [LARGE SCALE GENOMIC DNA]</scope>
    <source>
        <strain evidence="9">9H-4</strain>
    </source>
</reference>
<comment type="pathway">
    <text evidence="6">Quinol/quinone metabolism; 1,4-dihydroxy-2-naphthoate biosynthesis; 1,4-dihydroxy-2-naphthoate from chorismate: step 2/7.</text>
</comment>
<dbReference type="RefSeq" id="WP_078699182.1">
    <property type="nucleotide sequence ID" value="NZ_LT796768.1"/>
</dbReference>
<comment type="cofactor">
    <cofactor evidence="6">
        <name>thiamine diphosphate</name>
        <dbReference type="ChEBI" id="CHEBI:58937"/>
    </cofactor>
    <text evidence="6">Binds 1 thiamine pyrophosphate per subunit.</text>
</comment>
<keyword evidence="6" id="KW-0474">Menaquinone biosynthesis</keyword>
<keyword evidence="2 6" id="KW-0479">Metal-binding</keyword>
<dbReference type="Gene3D" id="3.40.50.1220">
    <property type="entry name" value="TPP-binding domain"/>
    <property type="match status" value="1"/>
</dbReference>
<dbReference type="GO" id="GO:0030976">
    <property type="term" value="F:thiamine pyrophosphate binding"/>
    <property type="evidence" value="ECO:0007669"/>
    <property type="project" value="UniProtKB-UniRule"/>
</dbReference>
<protein>
    <recommendedName>
        <fullName evidence="6">2-succinyl-5-enolpyruvyl-6-hydroxy-3-cyclohexene-1-carboxylate synthase</fullName>
        <shortName evidence="6">SEPHCHC synthase</shortName>
        <ecNumber evidence="6">2.2.1.9</ecNumber>
    </recommendedName>
    <alternativeName>
        <fullName evidence="6">Menaquinone biosynthesis protein MenD</fullName>
    </alternativeName>
</protein>
<dbReference type="UniPathway" id="UPA00079"/>
<dbReference type="GO" id="GO:0030145">
    <property type="term" value="F:manganese ion binding"/>
    <property type="evidence" value="ECO:0007669"/>
    <property type="project" value="UniProtKB-UniRule"/>
</dbReference>
<dbReference type="AlphaFoldDB" id="A0A1T4YVP7"/>